<protein>
    <submittedName>
        <fullName evidence="1">Uncharacterized protein</fullName>
    </submittedName>
</protein>
<gene>
    <name evidence="1" type="ORF">g.55133</name>
</gene>
<dbReference type="PANTHER" id="PTHR33776">
    <property type="entry name" value="ENDO/EXONUCLEASE/PHOSPHATASE DOMAIN-CONTAINING PROTEIN"/>
    <property type="match status" value="1"/>
</dbReference>
<dbReference type="Gene3D" id="3.60.10.10">
    <property type="entry name" value="Endonuclease/exonuclease/phosphatase"/>
    <property type="match status" value="1"/>
</dbReference>
<evidence type="ECO:0000313" key="1">
    <source>
        <dbReference type="EMBL" id="JAT08929.1"/>
    </source>
</evidence>
<dbReference type="PANTHER" id="PTHR33776:SF3">
    <property type="entry name" value="PHD-TYPE DOMAIN-CONTAINING PROTEIN"/>
    <property type="match status" value="1"/>
</dbReference>
<sequence length="132" mass="14688">VDVSKFCTEGYCELAAMKFNLDFSPCFVLVVYRPPHNDIGSIDLFIESLHSCFDSLLKHKLRVVVAGDFNIDLSTDNEPAKRLSHLMSSLGLRDTVKSYTREFKGPVSTIDNIFTNISPTELQAEVLISGVS</sequence>
<dbReference type="InterPro" id="IPR036691">
    <property type="entry name" value="Endo/exonu/phosph_ase_sf"/>
</dbReference>
<reference evidence="1" key="1">
    <citation type="submission" date="2015-11" db="EMBL/GenBank/DDBJ databases">
        <title>De novo transcriptome assembly of four potential Pierce s Disease insect vectors from Arizona vineyards.</title>
        <authorList>
            <person name="Tassone E.E."/>
        </authorList>
    </citation>
    <scope>NUCLEOTIDE SEQUENCE</scope>
</reference>
<dbReference type="SUPFAM" id="SSF56219">
    <property type="entry name" value="DNase I-like"/>
    <property type="match status" value="1"/>
</dbReference>
<organism evidence="1">
    <name type="scientific">Graphocephala atropunctata</name>
    <dbReference type="NCBI Taxonomy" id="36148"/>
    <lineage>
        <taxon>Eukaryota</taxon>
        <taxon>Metazoa</taxon>
        <taxon>Ecdysozoa</taxon>
        <taxon>Arthropoda</taxon>
        <taxon>Hexapoda</taxon>
        <taxon>Insecta</taxon>
        <taxon>Pterygota</taxon>
        <taxon>Neoptera</taxon>
        <taxon>Paraneoptera</taxon>
        <taxon>Hemiptera</taxon>
        <taxon>Auchenorrhyncha</taxon>
        <taxon>Membracoidea</taxon>
        <taxon>Cicadellidae</taxon>
        <taxon>Cicadellinae</taxon>
        <taxon>Cicadellini</taxon>
        <taxon>Graphocephala</taxon>
    </lineage>
</organism>
<name>A0A1B6KBU9_9HEMI</name>
<accession>A0A1B6KBU9</accession>
<feature type="non-terminal residue" evidence="1">
    <location>
        <position position="1"/>
    </location>
</feature>
<dbReference type="EMBL" id="GEBQ01031048">
    <property type="protein sequence ID" value="JAT08929.1"/>
    <property type="molecule type" value="Transcribed_RNA"/>
</dbReference>
<feature type="non-terminal residue" evidence="1">
    <location>
        <position position="132"/>
    </location>
</feature>
<proteinExistence type="predicted"/>
<dbReference type="AlphaFoldDB" id="A0A1B6KBU9"/>